<gene>
    <name evidence="2" type="ORF">CHCC15381_4077</name>
</gene>
<organism evidence="2 3">
    <name type="scientific">Bacillus paralicheniformis</name>
    <dbReference type="NCBI Taxonomy" id="1648923"/>
    <lineage>
        <taxon>Bacteria</taxon>
        <taxon>Bacillati</taxon>
        <taxon>Bacillota</taxon>
        <taxon>Bacilli</taxon>
        <taxon>Bacillales</taxon>
        <taxon>Bacillaceae</taxon>
        <taxon>Bacillus</taxon>
    </lineage>
</organism>
<dbReference type="EMBL" id="NILF01000033">
    <property type="protein sequence ID" value="TWL39511.1"/>
    <property type="molecule type" value="Genomic_DNA"/>
</dbReference>
<keyword evidence="3" id="KW-1185">Reference proteome</keyword>
<feature type="chain" id="PRO_5045070656" description="DUF4258 domain-containing protein" evidence="1">
    <location>
        <begin position="30"/>
        <end position="232"/>
    </location>
</feature>
<evidence type="ECO:0008006" key="4">
    <source>
        <dbReference type="Google" id="ProtNLM"/>
    </source>
</evidence>
<evidence type="ECO:0000256" key="1">
    <source>
        <dbReference type="SAM" id="SignalP"/>
    </source>
</evidence>
<dbReference type="RefSeq" id="WP_016886055.1">
    <property type="nucleotide sequence ID" value="NZ_CP120601.2"/>
</dbReference>
<evidence type="ECO:0000313" key="2">
    <source>
        <dbReference type="EMBL" id="TWL39511.1"/>
    </source>
</evidence>
<feature type="signal peptide" evidence="1">
    <location>
        <begin position="1"/>
        <end position="29"/>
    </location>
</feature>
<comment type="caution">
    <text evidence="2">The sequence shown here is derived from an EMBL/GenBank/DDBJ whole genome shotgun (WGS) entry which is preliminary data.</text>
</comment>
<proteinExistence type="predicted"/>
<accession>A0ABY3FWK0</accession>
<evidence type="ECO:0000313" key="3">
    <source>
        <dbReference type="Proteomes" id="UP000429980"/>
    </source>
</evidence>
<name>A0ABY3FWK0_9BACI</name>
<sequence length="232" mass="26380">MIKNSKKFIFFLTALVMFFSIIGTSAAQAIESNTPPEEITQPKNLTSLSDKELLNLDIDDLIKDKKLVSYIENENTNPTTEEVKKAEKLIEDLSESDILIDDETLAYIDTINPDIDQEILDQMDQDIDDEQLTYEVEGQFAGLAARVILSQVKSLLKKFGIKALKPSFHLVVRMVQRNISPGDVLDAIRKGKKYYDPKYKSTVYYYKGVAVAKKGNTLTTTYRSKKPKARWK</sequence>
<dbReference type="Proteomes" id="UP000429980">
    <property type="component" value="Unassembled WGS sequence"/>
</dbReference>
<reference evidence="2 3" key="1">
    <citation type="submission" date="2019-06" db="EMBL/GenBank/DDBJ databases">
        <title>Genome sequence analysis of &gt;100 Bacillus licheniformis strains suggests intrinsic resistance to this species.</title>
        <authorList>
            <person name="Wels M."/>
            <person name="Siezen R.J."/>
            <person name="Johansen E."/>
            <person name="Stuer-Lauridsen B."/>
            <person name="Bjerre K."/>
            <person name="Nielsen B.K.K."/>
        </authorList>
    </citation>
    <scope>NUCLEOTIDE SEQUENCE [LARGE SCALE GENOMIC DNA]</scope>
    <source>
        <strain evidence="2 3">BAC-15381</strain>
    </source>
</reference>
<keyword evidence="1" id="KW-0732">Signal</keyword>
<protein>
    <recommendedName>
        <fullName evidence="4">DUF4258 domain-containing protein</fullName>
    </recommendedName>
</protein>